<evidence type="ECO:0000256" key="1">
    <source>
        <dbReference type="SAM" id="MobiDB-lite"/>
    </source>
</evidence>
<evidence type="ECO:0008006" key="4">
    <source>
        <dbReference type="Google" id="ProtNLM"/>
    </source>
</evidence>
<name>A0A2P8GS40_9MICO</name>
<organism evidence="2 3">
    <name type="scientific">Labedella gwakjiensis</name>
    <dbReference type="NCBI Taxonomy" id="390269"/>
    <lineage>
        <taxon>Bacteria</taxon>
        <taxon>Bacillati</taxon>
        <taxon>Actinomycetota</taxon>
        <taxon>Actinomycetes</taxon>
        <taxon>Micrococcales</taxon>
        <taxon>Microbacteriaceae</taxon>
        <taxon>Labedella</taxon>
    </lineage>
</organism>
<dbReference type="EMBL" id="PYAU01000001">
    <property type="protein sequence ID" value="PSL36777.1"/>
    <property type="molecule type" value="Genomic_DNA"/>
</dbReference>
<evidence type="ECO:0000313" key="3">
    <source>
        <dbReference type="Proteomes" id="UP000241203"/>
    </source>
</evidence>
<gene>
    <name evidence="2" type="ORF">CLV49_0375</name>
</gene>
<evidence type="ECO:0000313" key="2">
    <source>
        <dbReference type="EMBL" id="PSL36777.1"/>
    </source>
</evidence>
<dbReference type="AlphaFoldDB" id="A0A2P8GS40"/>
<protein>
    <recommendedName>
        <fullName evidence="4">FHA domain-containing protein</fullName>
    </recommendedName>
</protein>
<comment type="caution">
    <text evidence="2">The sequence shown here is derived from an EMBL/GenBank/DDBJ whole genome shotgun (WGS) entry which is preliminary data.</text>
</comment>
<sequence length="255" mass="27565">MTNPRIEFCGEWYDVADDEPFYIGRDADLVIDENPFLHRRFLAVSRENGLWWLANVGTLLSATVSDDSGQVQAWLAPNARLPIVFPTLNVLFSAGSTTYDFAIHSGSEYFATSQLTSASTGETTVGPIHLTTSQRLLVVALAEDILKQNSPGRGEIPASADAAARLGWTQTAFNRKLDNVCDKLDRHGVQGLRGGRGKLATNRRARLVEYAVSTRLVDADDLILLERNAAEVEAAASAGAEPDESAETTGSITPS</sequence>
<dbReference type="Proteomes" id="UP000241203">
    <property type="component" value="Unassembled WGS sequence"/>
</dbReference>
<proteinExistence type="predicted"/>
<feature type="region of interest" description="Disordered" evidence="1">
    <location>
        <begin position="234"/>
        <end position="255"/>
    </location>
</feature>
<accession>A0A2P8GS40</accession>
<reference evidence="2 3" key="1">
    <citation type="submission" date="2018-03" db="EMBL/GenBank/DDBJ databases">
        <title>Genomic Encyclopedia of Archaeal and Bacterial Type Strains, Phase II (KMG-II): from individual species to whole genera.</title>
        <authorList>
            <person name="Goeker M."/>
        </authorList>
    </citation>
    <scope>NUCLEOTIDE SEQUENCE [LARGE SCALE GENOMIC DNA]</scope>
    <source>
        <strain evidence="2 3">DSM 21548</strain>
    </source>
</reference>